<evidence type="ECO:0000313" key="2">
    <source>
        <dbReference type="EMBL" id="GIY38161.1"/>
    </source>
</evidence>
<protein>
    <submittedName>
        <fullName evidence="2">Uncharacterized protein</fullName>
    </submittedName>
</protein>
<dbReference type="AlphaFoldDB" id="A0AAV4SY51"/>
<comment type="caution">
    <text evidence="2">The sequence shown here is derived from an EMBL/GenBank/DDBJ whole genome shotgun (WGS) entry which is preliminary data.</text>
</comment>
<evidence type="ECO:0000313" key="3">
    <source>
        <dbReference type="Proteomes" id="UP001054945"/>
    </source>
</evidence>
<gene>
    <name evidence="2" type="ORF">CEXT_89051</name>
</gene>
<feature type="region of interest" description="Disordered" evidence="1">
    <location>
        <begin position="52"/>
        <end position="98"/>
    </location>
</feature>
<reference evidence="2 3" key="1">
    <citation type="submission" date="2021-06" db="EMBL/GenBank/DDBJ databases">
        <title>Caerostris extrusa draft genome.</title>
        <authorList>
            <person name="Kono N."/>
            <person name="Arakawa K."/>
        </authorList>
    </citation>
    <scope>NUCLEOTIDE SEQUENCE [LARGE SCALE GENOMIC DNA]</scope>
</reference>
<dbReference type="Proteomes" id="UP001054945">
    <property type="component" value="Unassembled WGS sequence"/>
</dbReference>
<dbReference type="EMBL" id="BPLR01010268">
    <property type="protein sequence ID" value="GIY38161.1"/>
    <property type="molecule type" value="Genomic_DNA"/>
</dbReference>
<organism evidence="2 3">
    <name type="scientific">Caerostris extrusa</name>
    <name type="common">Bark spider</name>
    <name type="synonym">Caerostris bankana</name>
    <dbReference type="NCBI Taxonomy" id="172846"/>
    <lineage>
        <taxon>Eukaryota</taxon>
        <taxon>Metazoa</taxon>
        <taxon>Ecdysozoa</taxon>
        <taxon>Arthropoda</taxon>
        <taxon>Chelicerata</taxon>
        <taxon>Arachnida</taxon>
        <taxon>Araneae</taxon>
        <taxon>Araneomorphae</taxon>
        <taxon>Entelegynae</taxon>
        <taxon>Araneoidea</taxon>
        <taxon>Araneidae</taxon>
        <taxon>Caerostris</taxon>
    </lineage>
</organism>
<evidence type="ECO:0000256" key="1">
    <source>
        <dbReference type="SAM" id="MobiDB-lite"/>
    </source>
</evidence>
<proteinExistence type="predicted"/>
<keyword evidence="3" id="KW-1185">Reference proteome</keyword>
<feature type="compositionally biased region" description="Gly residues" evidence="1">
    <location>
        <begin position="86"/>
        <end position="95"/>
    </location>
</feature>
<accession>A0AAV4SY51</accession>
<name>A0AAV4SY51_CAEEX</name>
<sequence length="112" mass="12514">MNIWYTFQTTNCTQYRIQCVKAYGNKYLGLIGDNCTQVLHAEFLGTGSKNEALRKKKKKRRGVGGWSCMRRKKRKNLGRLQRDGGRGGGKGGGGKLPISLRAGLNLIRGRLK</sequence>